<dbReference type="GO" id="GO:0000156">
    <property type="term" value="F:phosphorelay response regulator activity"/>
    <property type="evidence" value="ECO:0007669"/>
    <property type="project" value="TreeGrafter"/>
</dbReference>
<evidence type="ECO:0000259" key="13">
    <source>
        <dbReference type="PROSITE" id="PS50109"/>
    </source>
</evidence>
<proteinExistence type="predicted"/>
<dbReference type="Gene3D" id="3.30.565.10">
    <property type="entry name" value="Histidine kinase-like ATPase, C-terminal domain"/>
    <property type="match status" value="1"/>
</dbReference>
<comment type="catalytic activity">
    <reaction evidence="1">
        <text>ATP + protein L-histidine = ADP + protein N-phospho-L-histidine.</text>
        <dbReference type="EC" id="2.7.13.3"/>
    </reaction>
</comment>
<dbReference type="STRING" id="670154.SAMN04488002_2582"/>
<dbReference type="PANTHER" id="PTHR42878:SF7">
    <property type="entry name" value="SENSOR HISTIDINE KINASE GLRK"/>
    <property type="match status" value="1"/>
</dbReference>
<dbReference type="GO" id="GO:0000155">
    <property type="term" value="F:phosphorelay sensor kinase activity"/>
    <property type="evidence" value="ECO:0007669"/>
    <property type="project" value="InterPro"/>
</dbReference>
<dbReference type="InterPro" id="IPR036097">
    <property type="entry name" value="HisK_dim/P_sf"/>
</dbReference>
<dbReference type="Pfam" id="PF02518">
    <property type="entry name" value="HATPase_c"/>
    <property type="match status" value="1"/>
</dbReference>
<dbReference type="GO" id="GO:0007234">
    <property type="term" value="P:osmosensory signaling via phosphorelay pathway"/>
    <property type="evidence" value="ECO:0007669"/>
    <property type="project" value="TreeGrafter"/>
</dbReference>
<evidence type="ECO:0000256" key="7">
    <source>
        <dbReference type="ARBA" id="ARBA00022741"/>
    </source>
</evidence>
<dbReference type="EC" id="2.7.13.3" evidence="3"/>
<dbReference type="InterPro" id="IPR050351">
    <property type="entry name" value="BphY/WalK/GraS-like"/>
</dbReference>
<dbReference type="SMART" id="SM00387">
    <property type="entry name" value="HATPase_c"/>
    <property type="match status" value="1"/>
</dbReference>
<sequence>MQSSAPCGVLKTDHLGTVLVANERLGEWLGLSAADLCGTPLAKLFSKASMIVFETSIVPLLTLKGQIDGASLDLVNSEGAKTPVLLSAGVSGSGENTVTTFVFLLADARRAFERDLAKAKVEAETLLTSSQREGELREQFIAILGHDLRNPLASIASAMNILSRETLSEKNERIVTLTRGSIQRMSLLIDNILDFARNRLGDGINLTLSEGATLESEIEQVVAELRSVHPDRDVLLDLRNADDVKCDVPRLGQLLSNLLGNAITYGDPKRPIHVVARKSADNYFELSVKNYGPPIPPCAIERLFDPFVRSNNHGDQIGLGLGLYIASEIAKAHDGSLDVRSTESHTIFSLRIPER</sequence>
<keyword evidence="6" id="KW-0812">Transmembrane</keyword>
<evidence type="ECO:0000313" key="14">
    <source>
        <dbReference type="EMBL" id="SFR49958.1"/>
    </source>
</evidence>
<dbReference type="GO" id="GO:0016020">
    <property type="term" value="C:membrane"/>
    <property type="evidence" value="ECO:0007669"/>
    <property type="project" value="UniProtKB-SubCell"/>
</dbReference>
<name>A0A1I6H697_9RHOB</name>
<comment type="subcellular location">
    <subcellularLocation>
        <location evidence="2">Membrane</location>
        <topology evidence="2">Multi-pass membrane protein</topology>
    </subcellularLocation>
</comment>
<dbReference type="CDD" id="cd00082">
    <property type="entry name" value="HisKA"/>
    <property type="match status" value="1"/>
</dbReference>
<keyword evidence="9" id="KW-0067">ATP-binding</keyword>
<evidence type="ECO:0000256" key="4">
    <source>
        <dbReference type="ARBA" id="ARBA00022553"/>
    </source>
</evidence>
<dbReference type="SUPFAM" id="SSF55874">
    <property type="entry name" value="ATPase domain of HSP90 chaperone/DNA topoisomerase II/histidine kinase"/>
    <property type="match status" value="1"/>
</dbReference>
<dbReference type="AlphaFoldDB" id="A0A1I6H697"/>
<keyword evidence="4" id="KW-0597">Phosphoprotein</keyword>
<keyword evidence="11" id="KW-0902">Two-component regulatory system</keyword>
<dbReference type="InterPro" id="IPR003594">
    <property type="entry name" value="HATPase_dom"/>
</dbReference>
<dbReference type="SUPFAM" id="SSF47384">
    <property type="entry name" value="Homodimeric domain of signal transducing histidine kinase"/>
    <property type="match status" value="1"/>
</dbReference>
<evidence type="ECO:0000256" key="12">
    <source>
        <dbReference type="ARBA" id="ARBA00023136"/>
    </source>
</evidence>
<dbReference type="Pfam" id="PF00512">
    <property type="entry name" value="HisKA"/>
    <property type="match status" value="1"/>
</dbReference>
<dbReference type="EMBL" id="FOYO01000001">
    <property type="protein sequence ID" value="SFR49958.1"/>
    <property type="molecule type" value="Genomic_DNA"/>
</dbReference>
<protein>
    <recommendedName>
        <fullName evidence="3">histidine kinase</fullName>
        <ecNumber evidence="3">2.7.13.3</ecNumber>
    </recommendedName>
</protein>
<dbReference type="InterPro" id="IPR005467">
    <property type="entry name" value="His_kinase_dom"/>
</dbReference>
<dbReference type="InterPro" id="IPR035965">
    <property type="entry name" value="PAS-like_dom_sf"/>
</dbReference>
<dbReference type="GO" id="GO:0005524">
    <property type="term" value="F:ATP binding"/>
    <property type="evidence" value="ECO:0007669"/>
    <property type="project" value="UniProtKB-KW"/>
</dbReference>
<dbReference type="InterPro" id="IPR004358">
    <property type="entry name" value="Sig_transdc_His_kin-like_C"/>
</dbReference>
<dbReference type="Gene3D" id="1.10.287.130">
    <property type="match status" value="1"/>
</dbReference>
<evidence type="ECO:0000313" key="15">
    <source>
        <dbReference type="Proteomes" id="UP000199658"/>
    </source>
</evidence>
<gene>
    <name evidence="14" type="ORF">SAMN04488002_2582</name>
</gene>
<keyword evidence="5" id="KW-0808">Transferase</keyword>
<evidence type="ECO:0000256" key="3">
    <source>
        <dbReference type="ARBA" id="ARBA00012438"/>
    </source>
</evidence>
<evidence type="ECO:0000256" key="6">
    <source>
        <dbReference type="ARBA" id="ARBA00022692"/>
    </source>
</evidence>
<keyword evidence="12" id="KW-0472">Membrane</keyword>
<dbReference type="PANTHER" id="PTHR42878">
    <property type="entry name" value="TWO-COMPONENT HISTIDINE KINASE"/>
    <property type="match status" value="1"/>
</dbReference>
<keyword evidence="10" id="KW-1133">Transmembrane helix</keyword>
<keyword evidence="15" id="KW-1185">Reference proteome</keyword>
<evidence type="ECO:0000256" key="5">
    <source>
        <dbReference type="ARBA" id="ARBA00022679"/>
    </source>
</evidence>
<reference evidence="15" key="1">
    <citation type="submission" date="2016-10" db="EMBL/GenBank/DDBJ databases">
        <authorList>
            <person name="Varghese N."/>
            <person name="Submissions S."/>
        </authorList>
    </citation>
    <scope>NUCLEOTIDE SEQUENCE [LARGE SCALE GENOMIC DNA]</scope>
    <source>
        <strain evidence="15">DSM 26921</strain>
    </source>
</reference>
<evidence type="ECO:0000256" key="10">
    <source>
        <dbReference type="ARBA" id="ARBA00022989"/>
    </source>
</evidence>
<dbReference type="GO" id="GO:0030295">
    <property type="term" value="F:protein kinase activator activity"/>
    <property type="evidence" value="ECO:0007669"/>
    <property type="project" value="TreeGrafter"/>
</dbReference>
<dbReference type="SUPFAM" id="SSF55785">
    <property type="entry name" value="PYP-like sensor domain (PAS domain)"/>
    <property type="match status" value="1"/>
</dbReference>
<dbReference type="CDD" id="cd00130">
    <property type="entry name" value="PAS"/>
    <property type="match status" value="1"/>
</dbReference>
<dbReference type="PROSITE" id="PS50109">
    <property type="entry name" value="HIS_KIN"/>
    <property type="match status" value="1"/>
</dbReference>
<evidence type="ECO:0000256" key="2">
    <source>
        <dbReference type="ARBA" id="ARBA00004141"/>
    </source>
</evidence>
<accession>A0A1I6H697</accession>
<dbReference type="Proteomes" id="UP000199658">
    <property type="component" value="Unassembled WGS sequence"/>
</dbReference>
<dbReference type="SMART" id="SM00388">
    <property type="entry name" value="HisKA"/>
    <property type="match status" value="1"/>
</dbReference>
<keyword evidence="7" id="KW-0547">Nucleotide-binding</keyword>
<dbReference type="InterPro" id="IPR003661">
    <property type="entry name" value="HisK_dim/P_dom"/>
</dbReference>
<organism evidence="14 15">
    <name type="scientific">Litoreibacter janthinus</name>
    <dbReference type="NCBI Taxonomy" id="670154"/>
    <lineage>
        <taxon>Bacteria</taxon>
        <taxon>Pseudomonadati</taxon>
        <taxon>Pseudomonadota</taxon>
        <taxon>Alphaproteobacteria</taxon>
        <taxon>Rhodobacterales</taxon>
        <taxon>Roseobacteraceae</taxon>
        <taxon>Litoreibacter</taxon>
    </lineage>
</organism>
<evidence type="ECO:0000256" key="8">
    <source>
        <dbReference type="ARBA" id="ARBA00022777"/>
    </source>
</evidence>
<dbReference type="Gene3D" id="3.30.450.20">
    <property type="entry name" value="PAS domain"/>
    <property type="match status" value="1"/>
</dbReference>
<dbReference type="InterPro" id="IPR000014">
    <property type="entry name" value="PAS"/>
</dbReference>
<evidence type="ECO:0000256" key="11">
    <source>
        <dbReference type="ARBA" id="ARBA00023012"/>
    </source>
</evidence>
<keyword evidence="8" id="KW-0418">Kinase</keyword>
<feature type="domain" description="Histidine kinase" evidence="13">
    <location>
        <begin position="143"/>
        <end position="355"/>
    </location>
</feature>
<evidence type="ECO:0000256" key="9">
    <source>
        <dbReference type="ARBA" id="ARBA00022840"/>
    </source>
</evidence>
<dbReference type="PRINTS" id="PR00344">
    <property type="entry name" value="BCTRLSENSOR"/>
</dbReference>
<evidence type="ECO:0000256" key="1">
    <source>
        <dbReference type="ARBA" id="ARBA00000085"/>
    </source>
</evidence>
<dbReference type="InterPro" id="IPR036890">
    <property type="entry name" value="HATPase_C_sf"/>
</dbReference>